<dbReference type="InterPro" id="IPR050583">
    <property type="entry name" value="Mycobacterial_A85_antigen"/>
</dbReference>
<dbReference type="GO" id="GO:0016747">
    <property type="term" value="F:acyltransferase activity, transferring groups other than amino-acyl groups"/>
    <property type="evidence" value="ECO:0007669"/>
    <property type="project" value="TreeGrafter"/>
</dbReference>
<dbReference type="PANTHER" id="PTHR48098">
    <property type="entry name" value="ENTEROCHELIN ESTERASE-RELATED"/>
    <property type="match status" value="1"/>
</dbReference>
<dbReference type="Gene3D" id="3.40.50.1820">
    <property type="entry name" value="alpha/beta hydrolase"/>
    <property type="match status" value="1"/>
</dbReference>
<dbReference type="InterPro" id="IPR000801">
    <property type="entry name" value="Esterase-like"/>
</dbReference>
<dbReference type="RefSeq" id="WP_097587785.1">
    <property type="nucleotide sequence ID" value="NZ_NWTC01000031.1"/>
</dbReference>
<evidence type="ECO:0000313" key="1">
    <source>
        <dbReference type="EMBL" id="PDT44501.1"/>
    </source>
</evidence>
<dbReference type="AlphaFoldDB" id="A0A2A6LPL2"/>
<dbReference type="PANTHER" id="PTHR48098:SF1">
    <property type="entry name" value="DIACYLGLYCEROL ACYLTRANSFERASE_MYCOLYLTRANSFERASE AG85A"/>
    <property type="match status" value="1"/>
</dbReference>
<accession>A0A2A6LPL2</accession>
<reference evidence="1 2" key="1">
    <citation type="submission" date="2017-09" db="EMBL/GenBank/DDBJ databases">
        <title>Comparative genomics of rhizobia isolated from Phaseolus vulgaris in China.</title>
        <authorList>
            <person name="Tong W."/>
        </authorList>
    </citation>
    <scope>NUCLEOTIDE SEQUENCE [LARGE SCALE GENOMIC DNA]</scope>
    <source>
        <strain evidence="1 2">PCH1</strain>
    </source>
</reference>
<gene>
    <name evidence="1" type="ORF">CO661_28400</name>
</gene>
<name>A0A2A6LPL2_RHIFR</name>
<dbReference type="Proteomes" id="UP000220353">
    <property type="component" value="Unassembled WGS sequence"/>
</dbReference>
<dbReference type="EMBL" id="NWTC01000031">
    <property type="protein sequence ID" value="PDT44501.1"/>
    <property type="molecule type" value="Genomic_DNA"/>
</dbReference>
<dbReference type="InterPro" id="IPR029058">
    <property type="entry name" value="AB_hydrolase_fold"/>
</dbReference>
<dbReference type="SUPFAM" id="SSF53474">
    <property type="entry name" value="alpha/beta-Hydrolases"/>
    <property type="match status" value="1"/>
</dbReference>
<evidence type="ECO:0000313" key="2">
    <source>
        <dbReference type="Proteomes" id="UP000220353"/>
    </source>
</evidence>
<comment type="caution">
    <text evidence="1">The sequence shown here is derived from an EMBL/GenBank/DDBJ whole genome shotgun (WGS) entry which is preliminary data.</text>
</comment>
<sequence>MKARSAFLTTERFNAQTTGTEVEYKILLPPNMPADRALPLIMHFHAAMSSSSSLEAAMPAYERAWAEGTLPAAIVVCASTPTLGGFYINHPDGPQWESLISDELPELLSSRYALAPGRGAIGFSMGGYGALKAALRNPKDYRAVAALCPAIFPAETSQTVPKHNRPSILNDLNEAMGADAKTYSSNSVHSILRGNTEAIRSQSLQIFVDCGEVDEFNLHDGALYLRETLTELAVPHTFHSVPNAGHADALAYARQDAAVRFIGEALFAANRNFD</sequence>
<proteinExistence type="predicted"/>
<dbReference type="Pfam" id="PF00756">
    <property type="entry name" value="Esterase"/>
    <property type="match status" value="1"/>
</dbReference>
<organism evidence="1 2">
    <name type="scientific">Rhizobium fredii</name>
    <name type="common">Sinorhizobium fredii</name>
    <dbReference type="NCBI Taxonomy" id="380"/>
    <lineage>
        <taxon>Bacteria</taxon>
        <taxon>Pseudomonadati</taxon>
        <taxon>Pseudomonadota</taxon>
        <taxon>Alphaproteobacteria</taxon>
        <taxon>Hyphomicrobiales</taxon>
        <taxon>Rhizobiaceae</taxon>
        <taxon>Sinorhizobium/Ensifer group</taxon>
        <taxon>Sinorhizobium</taxon>
    </lineage>
</organism>
<protein>
    <submittedName>
        <fullName evidence="1">Esterase</fullName>
    </submittedName>
</protein>